<reference evidence="1" key="1">
    <citation type="submission" date="2023-06" db="EMBL/GenBank/DDBJ databases">
        <authorList>
            <person name="Kurt Z."/>
        </authorList>
    </citation>
    <scope>NUCLEOTIDE SEQUENCE</scope>
</reference>
<reference evidence="2 3" key="2">
    <citation type="submission" date="2024-07" db="EMBL/GenBank/DDBJ databases">
        <authorList>
            <person name="Akdeniz Z."/>
        </authorList>
    </citation>
    <scope>NUCLEOTIDE SEQUENCE [LARGE SCALE GENOMIC DNA]</scope>
</reference>
<keyword evidence="3" id="KW-1185">Reference proteome</keyword>
<dbReference type="Proteomes" id="UP001642409">
    <property type="component" value="Unassembled WGS sequence"/>
</dbReference>
<dbReference type="EMBL" id="CAXDID020000166">
    <property type="protein sequence ID" value="CAL6046005.1"/>
    <property type="molecule type" value="Genomic_DNA"/>
</dbReference>
<dbReference type="EMBL" id="CATOUU010000905">
    <property type="protein sequence ID" value="CAI9958415.1"/>
    <property type="molecule type" value="Genomic_DNA"/>
</dbReference>
<sequence length="99" mass="12027">MIHEANPQNRARTSKQQDESCQACFLSEFNRIYSQQMTCVKAAIILFKQMNKRERRQFNWFHLDELIGRQRYKINIRVSRINTSRKFYTKDSLQKHLTN</sequence>
<evidence type="ECO:0000313" key="2">
    <source>
        <dbReference type="EMBL" id="CAL6046005.1"/>
    </source>
</evidence>
<gene>
    <name evidence="2" type="ORF">HINF_LOCUS41521</name>
    <name evidence="1" type="ORF">HINF_LOCUS46060</name>
</gene>
<comment type="caution">
    <text evidence="1">The sequence shown here is derived from an EMBL/GenBank/DDBJ whole genome shotgun (WGS) entry which is preliminary data.</text>
</comment>
<evidence type="ECO:0000313" key="3">
    <source>
        <dbReference type="Proteomes" id="UP001642409"/>
    </source>
</evidence>
<name>A0AA86QVR0_9EUKA</name>
<proteinExistence type="predicted"/>
<evidence type="ECO:0000313" key="1">
    <source>
        <dbReference type="EMBL" id="CAI9958415.1"/>
    </source>
</evidence>
<dbReference type="AlphaFoldDB" id="A0AA86QVR0"/>
<organism evidence="1">
    <name type="scientific">Hexamita inflata</name>
    <dbReference type="NCBI Taxonomy" id="28002"/>
    <lineage>
        <taxon>Eukaryota</taxon>
        <taxon>Metamonada</taxon>
        <taxon>Diplomonadida</taxon>
        <taxon>Hexamitidae</taxon>
        <taxon>Hexamitinae</taxon>
        <taxon>Hexamita</taxon>
    </lineage>
</organism>
<protein>
    <submittedName>
        <fullName evidence="2">Hypothetical_protein</fullName>
    </submittedName>
</protein>
<accession>A0AA86QVR0</accession>